<dbReference type="Pfam" id="PF00294">
    <property type="entry name" value="PfkB"/>
    <property type="match status" value="1"/>
</dbReference>
<accession>A0A9X2JL48</accession>
<comment type="caution">
    <text evidence="5">The sequence shown here is derived from an EMBL/GenBank/DDBJ whole genome shotgun (WGS) entry which is preliminary data.</text>
</comment>
<reference evidence="5" key="1">
    <citation type="submission" date="2022-06" db="EMBL/GenBank/DDBJ databases">
        <title>Aeoliella straminimaris, a novel planctomycete from sediments.</title>
        <authorList>
            <person name="Vitorino I.R."/>
            <person name="Lage O.M."/>
        </authorList>
    </citation>
    <scope>NUCLEOTIDE SEQUENCE</scope>
    <source>
        <strain evidence="5">ICT_H6.2</strain>
    </source>
</reference>
<keyword evidence="2" id="KW-0808">Transferase</keyword>
<dbReference type="PANTHER" id="PTHR43320:SF2">
    <property type="entry name" value="2-DEHYDRO-3-DEOXYGLUCONOKINASE_2-DEHYDRO-3-DEOXYGALACTONOKINASE"/>
    <property type="match status" value="1"/>
</dbReference>
<proteinExistence type="inferred from homology"/>
<keyword evidence="3 5" id="KW-0418">Kinase</keyword>
<dbReference type="EMBL" id="JAMXLR010000095">
    <property type="protein sequence ID" value="MCO6048119.1"/>
    <property type="molecule type" value="Genomic_DNA"/>
</dbReference>
<evidence type="ECO:0000259" key="4">
    <source>
        <dbReference type="Pfam" id="PF00294"/>
    </source>
</evidence>
<dbReference type="PANTHER" id="PTHR43320">
    <property type="entry name" value="SUGAR KINASE"/>
    <property type="match status" value="1"/>
</dbReference>
<dbReference type="Gene3D" id="3.40.1190.20">
    <property type="match status" value="1"/>
</dbReference>
<dbReference type="InterPro" id="IPR011611">
    <property type="entry name" value="PfkB_dom"/>
</dbReference>
<dbReference type="CDD" id="cd01166">
    <property type="entry name" value="KdgK"/>
    <property type="match status" value="1"/>
</dbReference>
<dbReference type="AlphaFoldDB" id="A0A9X2JL48"/>
<evidence type="ECO:0000256" key="2">
    <source>
        <dbReference type="ARBA" id="ARBA00022679"/>
    </source>
</evidence>
<dbReference type="Proteomes" id="UP001155241">
    <property type="component" value="Unassembled WGS sequence"/>
</dbReference>
<feature type="domain" description="Carbohydrate kinase PfkB" evidence="4">
    <location>
        <begin position="316"/>
        <end position="361"/>
    </location>
</feature>
<organism evidence="5 6">
    <name type="scientific">Aeoliella straminimaris</name>
    <dbReference type="NCBI Taxonomy" id="2954799"/>
    <lineage>
        <taxon>Bacteria</taxon>
        <taxon>Pseudomonadati</taxon>
        <taxon>Planctomycetota</taxon>
        <taxon>Planctomycetia</taxon>
        <taxon>Pirellulales</taxon>
        <taxon>Lacipirellulaceae</taxon>
        <taxon>Aeoliella</taxon>
    </lineage>
</organism>
<gene>
    <name evidence="5" type="ORF">NG895_29850</name>
</gene>
<comment type="similarity">
    <text evidence="1">Belongs to the carbohydrate kinase PfkB family.</text>
</comment>
<evidence type="ECO:0000313" key="5">
    <source>
        <dbReference type="EMBL" id="MCO6048119.1"/>
    </source>
</evidence>
<name>A0A9X2JL48_9BACT</name>
<evidence type="ECO:0000256" key="3">
    <source>
        <dbReference type="ARBA" id="ARBA00022777"/>
    </source>
</evidence>
<sequence>MSVLKLKPADQCEIDLLSLGALVHRLDPGTIPFRRARSFEIHVSGGEYNVAANLASCFGQRTAIATAMVNYGIGELVQARVREMGVRPFYKPFEHDGVRGPNIATVYSDRGLGVRPPVVQYNRANEAAAMLKPGDIDWQSILAHGVRWFHSGGIYAALGEHTSDLILEGMQAAKAAGAVTSFDLNFRGKLWATLPGGKKKGIAMNRDIVKNVDVLIGNEEDLQKGLGYEGQDVEKESGLDPAAFFHMIERVKADFPNIKVVATTLREVHSTNRHGWSAVLWYDGHRYPKRVADYPKEGPDRPKLIDKTDMGTMHLDVVDRIGGGDGFASGLIYGLLNERHPEDCIRLGWAHGALLTTFTGDVSMASLKEVEALALGGSARVQR</sequence>
<dbReference type="InterPro" id="IPR029056">
    <property type="entry name" value="Ribokinase-like"/>
</dbReference>
<evidence type="ECO:0000313" key="6">
    <source>
        <dbReference type="Proteomes" id="UP001155241"/>
    </source>
</evidence>
<dbReference type="GO" id="GO:0016301">
    <property type="term" value="F:kinase activity"/>
    <property type="evidence" value="ECO:0007669"/>
    <property type="project" value="UniProtKB-KW"/>
</dbReference>
<dbReference type="SUPFAM" id="SSF53613">
    <property type="entry name" value="Ribokinase-like"/>
    <property type="match status" value="1"/>
</dbReference>
<dbReference type="InterPro" id="IPR052700">
    <property type="entry name" value="Carb_kinase_PfkB-like"/>
</dbReference>
<keyword evidence="6" id="KW-1185">Reference proteome</keyword>
<dbReference type="RefSeq" id="WP_252856232.1">
    <property type="nucleotide sequence ID" value="NZ_JAMXLR010000095.1"/>
</dbReference>
<protein>
    <submittedName>
        <fullName evidence="5">Sugar kinase</fullName>
    </submittedName>
</protein>
<evidence type="ECO:0000256" key="1">
    <source>
        <dbReference type="ARBA" id="ARBA00010688"/>
    </source>
</evidence>